<dbReference type="OrthoDB" id="9830426at2"/>
<comment type="caution">
    <text evidence="1">The sequence shown here is derived from an EMBL/GenBank/DDBJ whole genome shotgun (WGS) entry which is preliminary data.</text>
</comment>
<accession>A0A494WR68</accession>
<evidence type="ECO:0000313" key="2">
    <source>
        <dbReference type="Proteomes" id="UP000271256"/>
    </source>
</evidence>
<sequence>MSSIIMKYRYVFASIVLAVALLATVALITGASSDSDPAVIYESALRKEELPKMNEFNGKAFIQNEMGAQFDLSDLRLRAQLPVNLDSSNFWQDIKFQLKTPKKSVPVTIIPEESNMQSGTLSNGDIIRWGAITGNISIAAGKPQTVVIGVFEIPSQQKASFTFALHAGNGNPPVALSFGNLTPNEEILQIIKGGKE</sequence>
<dbReference type="AlphaFoldDB" id="A0A494WR68"/>
<organism evidence="1 2">
    <name type="scientific">Desulfofundulus salinus</name>
    <dbReference type="NCBI Taxonomy" id="2419843"/>
    <lineage>
        <taxon>Bacteria</taxon>
        <taxon>Bacillati</taxon>
        <taxon>Bacillota</taxon>
        <taxon>Clostridia</taxon>
        <taxon>Eubacteriales</taxon>
        <taxon>Peptococcaceae</taxon>
        <taxon>Desulfofundulus</taxon>
    </lineage>
</organism>
<keyword evidence="2" id="KW-1185">Reference proteome</keyword>
<reference evidence="1 2" key="1">
    <citation type="submission" date="2018-10" db="EMBL/GenBank/DDBJ databases">
        <authorList>
            <person name="Grouzdev D.S."/>
            <person name="Krutkina M.S."/>
            <person name="Tourova T.P."/>
            <person name="Nazina T.N."/>
        </authorList>
    </citation>
    <scope>NUCLEOTIDE SEQUENCE [LARGE SCALE GENOMIC DNA]</scope>
    <source>
        <strain evidence="1 2">435</strain>
    </source>
</reference>
<dbReference type="EMBL" id="RBWE01000001">
    <property type="protein sequence ID" value="RKO65679.1"/>
    <property type="molecule type" value="Genomic_DNA"/>
</dbReference>
<gene>
    <name evidence="1" type="ORF">D7024_00985</name>
</gene>
<name>A0A494WR68_9FIRM</name>
<dbReference type="Proteomes" id="UP000271256">
    <property type="component" value="Unassembled WGS sequence"/>
</dbReference>
<protein>
    <submittedName>
        <fullName evidence="1">Uncharacterized protein</fullName>
    </submittedName>
</protein>
<dbReference type="RefSeq" id="WP_121450151.1">
    <property type="nucleotide sequence ID" value="NZ_RBWE01000001.1"/>
</dbReference>
<evidence type="ECO:0000313" key="1">
    <source>
        <dbReference type="EMBL" id="RKO65679.1"/>
    </source>
</evidence>
<proteinExistence type="predicted"/>